<dbReference type="CDD" id="cd16325">
    <property type="entry name" value="LolA"/>
    <property type="match status" value="1"/>
</dbReference>
<accession>Q1Q293</accession>
<evidence type="ECO:0000313" key="3">
    <source>
        <dbReference type="EMBL" id="CAJ74126.1"/>
    </source>
</evidence>
<keyword evidence="1" id="KW-0732">Signal</keyword>
<evidence type="ECO:0000256" key="1">
    <source>
        <dbReference type="ARBA" id="ARBA00022729"/>
    </source>
</evidence>
<keyword evidence="2" id="KW-0472">Membrane</keyword>
<dbReference type="InterPro" id="IPR029046">
    <property type="entry name" value="LolA/LolB/LppX"/>
</dbReference>
<reference evidence="3" key="2">
    <citation type="submission" date="2006-01" db="EMBL/GenBank/DDBJ databases">
        <authorList>
            <person name="Genoscope"/>
        </authorList>
    </citation>
    <scope>NUCLEOTIDE SEQUENCE</scope>
</reference>
<keyword evidence="2" id="KW-0812">Transmembrane</keyword>
<dbReference type="Gene3D" id="2.50.20.10">
    <property type="entry name" value="Lipoprotein localisation LolA/LolB/LppX"/>
    <property type="match status" value="1"/>
</dbReference>
<dbReference type="AlphaFoldDB" id="Q1Q293"/>
<name>Q1Q293_KUEST</name>
<dbReference type="Pfam" id="PF03548">
    <property type="entry name" value="LolA"/>
    <property type="match status" value="1"/>
</dbReference>
<gene>
    <name evidence="3" type="primary">lolA</name>
    <name evidence="3" type="ORF">kuste3365</name>
</gene>
<dbReference type="SUPFAM" id="SSF89392">
    <property type="entry name" value="Prokaryotic lipoproteins and lipoprotein localization factors"/>
    <property type="match status" value="1"/>
</dbReference>
<dbReference type="EMBL" id="CT573071">
    <property type="protein sequence ID" value="CAJ74126.1"/>
    <property type="molecule type" value="Genomic_DNA"/>
</dbReference>
<dbReference type="PANTHER" id="PTHR35869">
    <property type="entry name" value="OUTER-MEMBRANE LIPOPROTEIN CARRIER PROTEIN"/>
    <property type="match status" value="1"/>
</dbReference>
<organism evidence="3">
    <name type="scientific">Kuenenia stuttgartiensis</name>
    <dbReference type="NCBI Taxonomy" id="174633"/>
    <lineage>
        <taxon>Bacteria</taxon>
        <taxon>Pseudomonadati</taxon>
        <taxon>Planctomycetota</taxon>
        <taxon>Candidatus Brocadiia</taxon>
        <taxon>Candidatus Brocadiales</taxon>
        <taxon>Candidatus Brocadiaceae</taxon>
        <taxon>Candidatus Kuenenia</taxon>
    </lineage>
</organism>
<reference evidence="3" key="1">
    <citation type="journal article" date="2006" name="Nature">
        <title>Deciphering the evolution and metabolism of an anammox bacterium from a community genome.</title>
        <authorList>
            <person name="Strous M."/>
            <person name="Pelletier E."/>
            <person name="Mangenot S."/>
            <person name="Rattei T."/>
            <person name="Lehner A."/>
            <person name="Taylor M.W."/>
            <person name="Horn M."/>
            <person name="Daims H."/>
            <person name="Bartol-Mavel D."/>
            <person name="Wincker P."/>
            <person name="Barbe V."/>
            <person name="Fonknechten N."/>
            <person name="Vallenet D."/>
            <person name="Segurens B."/>
            <person name="Schenowitz-Truong C."/>
            <person name="Medigue C."/>
            <person name="Collingro A."/>
            <person name="Snel B."/>
            <person name="Dutilh B.E."/>
            <person name="OpDenCamp H.J.M."/>
            <person name="vanDerDrift C."/>
            <person name="Cirpus I."/>
            <person name="vanDePas-Schoonen K.T."/>
            <person name="Harhangi H.R."/>
            <person name="vanNiftrik L."/>
            <person name="Schmid M."/>
            <person name="Keltjens J."/>
            <person name="vanDeVossenberg J."/>
            <person name="Kartal B."/>
            <person name="Meier H."/>
            <person name="Frishman D."/>
            <person name="Huynen M.A."/>
            <person name="Mewes H."/>
            <person name="Weissenbach J."/>
            <person name="Jetten M.S.M."/>
            <person name="Wagner M."/>
            <person name="LePaslier D."/>
        </authorList>
    </citation>
    <scope>NUCLEOTIDE SEQUENCE</scope>
</reference>
<keyword evidence="2" id="KW-1133">Transmembrane helix</keyword>
<dbReference type="RefSeq" id="WP_099324135.1">
    <property type="nucleotide sequence ID" value="NZ_OCTL01000098.1"/>
</dbReference>
<feature type="transmembrane region" description="Helical" evidence="2">
    <location>
        <begin position="40"/>
        <end position="61"/>
    </location>
</feature>
<dbReference type="InterPro" id="IPR004564">
    <property type="entry name" value="OM_lipoprot_carrier_LolA-like"/>
</dbReference>
<keyword evidence="3" id="KW-0449">Lipoprotein</keyword>
<proteinExistence type="predicted"/>
<protein>
    <submittedName>
        <fullName evidence="3">Similar to outer membrane lipoprotein-sorting protein LolA</fullName>
    </submittedName>
</protein>
<evidence type="ECO:0000256" key="2">
    <source>
        <dbReference type="SAM" id="Phobius"/>
    </source>
</evidence>
<sequence length="277" mass="31599">MVESRTLSGFSPSIFHIVNPFSLPYIWLSWRKNMLVIKNISVCFFLAILSIGFVFIIPGNVSCETLPSESSETNHNVFERFLELTQNNHSIIAKIHQEKHLSLLGKKVHIYGTLTMKKPNMLRWDINKPDKSIIAIDGKDMIVYHPEAKEAQIYSVSGNFTARNTMRFFSEILSGSLEEMEKKFTLEISREEDGISFHLTPKSKMARRYLSHIVIHYDKDSSIPSGIGMFTPKGDKIITRLSEVKINPEISADIFTIKLPADVLITNRRDTHDGLVE</sequence>
<dbReference type="PANTHER" id="PTHR35869:SF1">
    <property type="entry name" value="OUTER-MEMBRANE LIPOPROTEIN CARRIER PROTEIN"/>
    <property type="match status" value="1"/>
</dbReference>